<name>A0A180GZU8_PUCT1</name>
<dbReference type="AlphaFoldDB" id="A0A180GZU8"/>
<dbReference type="EMBL" id="ADAS02000008">
    <property type="protein sequence ID" value="OAV98345.1"/>
    <property type="molecule type" value="Genomic_DNA"/>
</dbReference>
<accession>A0A180GZU8</accession>
<reference evidence="3" key="4">
    <citation type="submission" date="2025-05" db="UniProtKB">
        <authorList>
            <consortium name="EnsemblFungi"/>
        </authorList>
    </citation>
    <scope>IDENTIFICATION</scope>
    <source>
        <strain evidence="3">isolate 1-1 / race 1 (BBBD)</strain>
    </source>
</reference>
<sequence>MAESQVLNMPQKWVCLIPDDQDDDFEGFFSLIEQFTGRKMVPVPAHVLQLMGLVVHPMFCLRSQVPANHPDPLVLTGKKVAWRAWSYLDSFVKTSGPSSILRCLPGYNTSKPVDMDVIPKESFKNQGCEPIVRRLVDASNIWEILLSLDESAKQTISPGGWDLLNLLVTAWEIDFKNQEVPEIQTQSLHQLSKKGPIQERKTCFPHFLRQLGDAPAGGFRIDTRVYDIIFEPFSRNSASPTYVWGCATNSLARAQELSIRLLHLLDRLDCIQLLEPGRLREDIVIRMLGLETNALRTFVNVLPEDHLLRTRLLSRFLESVTRSTPTPLVGFTLSNSQSSAASLSPGQAGLNGTASTTGLRRTPSRTALKFDSQSSISNSKSQLLSLSSLITQLLPRPLLEIPATGKRRSSAGSKLDPSALFKCRIALSLRLECHLGVVVGD</sequence>
<protein>
    <submittedName>
        <fullName evidence="2 3">Uncharacterized protein</fullName>
    </submittedName>
</protein>
<reference evidence="2" key="2">
    <citation type="submission" date="2016-05" db="EMBL/GenBank/DDBJ databases">
        <title>Comparative analysis highlights variable genome content of wheat rusts and divergence of the mating loci.</title>
        <authorList>
            <person name="Cuomo C.A."/>
            <person name="Bakkeren G."/>
            <person name="Szabo L."/>
            <person name="Khalil H."/>
            <person name="Joly D."/>
            <person name="Goldberg J."/>
            <person name="Young S."/>
            <person name="Zeng Q."/>
            <person name="Fellers J."/>
        </authorList>
    </citation>
    <scope>NUCLEOTIDE SEQUENCE [LARGE SCALE GENOMIC DNA]</scope>
    <source>
        <strain evidence="2">1-1 BBBD Race 1</strain>
    </source>
</reference>
<reference evidence="3 4" key="3">
    <citation type="journal article" date="2017" name="G3 (Bethesda)">
        <title>Comparative analysis highlights variable genome content of wheat rusts and divergence of the mating loci.</title>
        <authorList>
            <person name="Cuomo C.A."/>
            <person name="Bakkeren G."/>
            <person name="Khalil H.B."/>
            <person name="Panwar V."/>
            <person name="Joly D."/>
            <person name="Linning R."/>
            <person name="Sakthikumar S."/>
            <person name="Song X."/>
            <person name="Adiconis X."/>
            <person name="Fan L."/>
            <person name="Goldberg J.M."/>
            <person name="Levin J.Z."/>
            <person name="Young S."/>
            <person name="Zeng Q."/>
            <person name="Anikster Y."/>
            <person name="Bruce M."/>
            <person name="Wang M."/>
            <person name="Yin C."/>
            <person name="McCallum B."/>
            <person name="Szabo L.J."/>
            <person name="Hulbert S."/>
            <person name="Chen X."/>
            <person name="Fellers J.P."/>
        </authorList>
    </citation>
    <scope>NUCLEOTIDE SEQUENCE</scope>
    <source>
        <strain evidence="3">isolate 1-1 / race 1 (BBBD)</strain>
        <strain evidence="4">Isolate 1-1 / race 1 (BBBD)</strain>
    </source>
</reference>
<proteinExistence type="predicted"/>
<dbReference type="OrthoDB" id="2500414at2759"/>
<keyword evidence="4" id="KW-1185">Reference proteome</keyword>
<dbReference type="Proteomes" id="UP000005240">
    <property type="component" value="Unassembled WGS sequence"/>
</dbReference>
<feature type="compositionally biased region" description="Low complexity" evidence="1">
    <location>
        <begin position="340"/>
        <end position="350"/>
    </location>
</feature>
<feature type="region of interest" description="Disordered" evidence="1">
    <location>
        <begin position="340"/>
        <end position="363"/>
    </location>
</feature>
<dbReference type="EnsemblFungi" id="PTTG_11695-t43_2">
    <property type="protein sequence ID" value="PTTG_11695-t43_2-p1"/>
    <property type="gene ID" value="PTTG_11695"/>
</dbReference>
<dbReference type="VEuPathDB" id="FungiDB:PTTG_11695"/>
<evidence type="ECO:0000313" key="2">
    <source>
        <dbReference type="EMBL" id="OAV98345.1"/>
    </source>
</evidence>
<organism evidence="2">
    <name type="scientific">Puccinia triticina (isolate 1-1 / race 1 (BBBD))</name>
    <name type="common">Brown leaf rust fungus</name>
    <dbReference type="NCBI Taxonomy" id="630390"/>
    <lineage>
        <taxon>Eukaryota</taxon>
        <taxon>Fungi</taxon>
        <taxon>Dikarya</taxon>
        <taxon>Basidiomycota</taxon>
        <taxon>Pucciniomycotina</taxon>
        <taxon>Pucciniomycetes</taxon>
        <taxon>Pucciniales</taxon>
        <taxon>Pucciniaceae</taxon>
        <taxon>Puccinia</taxon>
    </lineage>
</organism>
<evidence type="ECO:0000313" key="4">
    <source>
        <dbReference type="Proteomes" id="UP000005240"/>
    </source>
</evidence>
<evidence type="ECO:0000313" key="3">
    <source>
        <dbReference type="EnsemblFungi" id="PTTG_11695-t43_2-p1"/>
    </source>
</evidence>
<evidence type="ECO:0000256" key="1">
    <source>
        <dbReference type="SAM" id="MobiDB-lite"/>
    </source>
</evidence>
<gene>
    <name evidence="2" type="ORF">PTTG_11695</name>
</gene>
<reference evidence="2" key="1">
    <citation type="submission" date="2009-11" db="EMBL/GenBank/DDBJ databases">
        <authorList>
            <consortium name="The Broad Institute Genome Sequencing Platform"/>
            <person name="Ward D."/>
            <person name="Feldgarden M."/>
            <person name="Earl A."/>
            <person name="Young S.K."/>
            <person name="Zeng Q."/>
            <person name="Koehrsen M."/>
            <person name="Alvarado L."/>
            <person name="Berlin A."/>
            <person name="Bochicchio J."/>
            <person name="Borenstein D."/>
            <person name="Chapman S.B."/>
            <person name="Chen Z."/>
            <person name="Engels R."/>
            <person name="Freedman E."/>
            <person name="Gellesch M."/>
            <person name="Goldberg J."/>
            <person name="Griggs A."/>
            <person name="Gujja S."/>
            <person name="Heilman E."/>
            <person name="Heiman D."/>
            <person name="Hepburn T."/>
            <person name="Howarth C."/>
            <person name="Jen D."/>
            <person name="Larson L."/>
            <person name="Lewis B."/>
            <person name="Mehta T."/>
            <person name="Park D."/>
            <person name="Pearson M."/>
            <person name="Roberts A."/>
            <person name="Saif S."/>
            <person name="Shea T."/>
            <person name="Shenoy N."/>
            <person name="Sisk P."/>
            <person name="Stolte C."/>
            <person name="Sykes S."/>
            <person name="Thomson T."/>
            <person name="Walk T."/>
            <person name="White J."/>
            <person name="Yandava C."/>
            <person name="Izard J."/>
            <person name="Baranova O.V."/>
            <person name="Blanton J.M."/>
            <person name="Tanner A.C."/>
            <person name="Dewhirst F.E."/>
            <person name="Haas B."/>
            <person name="Nusbaum C."/>
            <person name="Birren B."/>
        </authorList>
    </citation>
    <scope>NUCLEOTIDE SEQUENCE [LARGE SCALE GENOMIC DNA]</scope>
    <source>
        <strain evidence="2">1-1 BBBD Race 1</strain>
    </source>
</reference>